<evidence type="ECO:0008006" key="4">
    <source>
        <dbReference type="Google" id="ProtNLM"/>
    </source>
</evidence>
<gene>
    <name evidence="2" type="ORF">SAMN05216325_11010</name>
</gene>
<dbReference type="AlphaFoldDB" id="A0A1H8EK83"/>
<sequence length="72" mass="8096">MSNKFELMLILMTLCTTTGCAVLVGAGAAGGAYEYQNKRQLDELEREFSDGIISREEYLKRKKQINEGSVIY</sequence>
<dbReference type="PROSITE" id="PS51257">
    <property type="entry name" value="PROKAR_LIPOPROTEIN"/>
    <property type="match status" value="1"/>
</dbReference>
<reference evidence="2 3" key="1">
    <citation type="submission" date="2016-10" db="EMBL/GenBank/DDBJ databases">
        <authorList>
            <person name="de Groot N.N."/>
        </authorList>
    </citation>
    <scope>NUCLEOTIDE SEQUENCE [LARGE SCALE GENOMIC DNA]</scope>
    <source>
        <strain evidence="2 3">Nm22</strain>
    </source>
</reference>
<protein>
    <recommendedName>
        <fullName evidence="4">Short C-terminal domain-containing protein</fullName>
    </recommendedName>
</protein>
<dbReference type="EMBL" id="FOCP01000010">
    <property type="protein sequence ID" value="SEN19981.1"/>
    <property type="molecule type" value="Genomic_DNA"/>
</dbReference>
<dbReference type="RefSeq" id="WP_090631147.1">
    <property type="nucleotide sequence ID" value="NZ_FOCP01000010.1"/>
</dbReference>
<proteinExistence type="predicted"/>
<keyword evidence="1" id="KW-0732">Signal</keyword>
<organism evidence="2 3">
    <name type="scientific">Nitrosomonas marina</name>
    <dbReference type="NCBI Taxonomy" id="917"/>
    <lineage>
        <taxon>Bacteria</taxon>
        <taxon>Pseudomonadati</taxon>
        <taxon>Pseudomonadota</taxon>
        <taxon>Betaproteobacteria</taxon>
        <taxon>Nitrosomonadales</taxon>
        <taxon>Nitrosomonadaceae</taxon>
        <taxon>Nitrosomonas</taxon>
    </lineage>
</organism>
<dbReference type="OrthoDB" id="8550273at2"/>
<name>A0A1H8EK83_9PROT</name>
<evidence type="ECO:0000256" key="1">
    <source>
        <dbReference type="SAM" id="SignalP"/>
    </source>
</evidence>
<dbReference type="STRING" id="917.SAMN05216326_12214"/>
<evidence type="ECO:0000313" key="2">
    <source>
        <dbReference type="EMBL" id="SEN19981.1"/>
    </source>
</evidence>
<accession>A0A1H8EK83</accession>
<evidence type="ECO:0000313" key="3">
    <source>
        <dbReference type="Proteomes" id="UP000199459"/>
    </source>
</evidence>
<feature type="chain" id="PRO_5011548260" description="Short C-terminal domain-containing protein" evidence="1">
    <location>
        <begin position="22"/>
        <end position="72"/>
    </location>
</feature>
<dbReference type="Proteomes" id="UP000199459">
    <property type="component" value="Unassembled WGS sequence"/>
</dbReference>
<feature type="signal peptide" evidence="1">
    <location>
        <begin position="1"/>
        <end position="21"/>
    </location>
</feature>